<dbReference type="EMBL" id="BSUO01000001">
    <property type="protein sequence ID" value="GMA39786.1"/>
    <property type="molecule type" value="Genomic_DNA"/>
</dbReference>
<dbReference type="RefSeq" id="WP_348536142.1">
    <property type="nucleotide sequence ID" value="NZ_BSUO01000001.1"/>
</dbReference>
<dbReference type="SUPFAM" id="SSF55961">
    <property type="entry name" value="Bet v1-like"/>
    <property type="match status" value="1"/>
</dbReference>
<comment type="caution">
    <text evidence="1">The sequence shown here is derived from an EMBL/GenBank/DDBJ whole genome shotgun (WGS) entry which is preliminary data.</text>
</comment>
<dbReference type="InterPro" id="IPR023393">
    <property type="entry name" value="START-like_dom_sf"/>
</dbReference>
<proteinExistence type="predicted"/>
<organism evidence="1 2">
    <name type="scientific">Mobilicoccus caccae</name>
    <dbReference type="NCBI Taxonomy" id="1859295"/>
    <lineage>
        <taxon>Bacteria</taxon>
        <taxon>Bacillati</taxon>
        <taxon>Actinomycetota</taxon>
        <taxon>Actinomycetes</taxon>
        <taxon>Micrococcales</taxon>
        <taxon>Dermatophilaceae</taxon>
        <taxon>Mobilicoccus</taxon>
    </lineage>
</organism>
<name>A0ABQ6IQQ1_9MICO</name>
<dbReference type="Proteomes" id="UP001157126">
    <property type="component" value="Unassembled WGS sequence"/>
</dbReference>
<evidence type="ECO:0000313" key="1">
    <source>
        <dbReference type="EMBL" id="GMA39786.1"/>
    </source>
</evidence>
<accession>A0ABQ6IQQ1</accession>
<keyword evidence="2" id="KW-1185">Reference proteome</keyword>
<evidence type="ECO:0000313" key="2">
    <source>
        <dbReference type="Proteomes" id="UP001157126"/>
    </source>
</evidence>
<sequence>MGRQRQPRPRRFRAAWRPSEVGQPCPGHLWRWVLEPTTDGTLVRHTYDWSRLTDAGRIPRARATTADSLLASIDCLAARLSGRQSTVRHTRAG</sequence>
<reference evidence="2" key="1">
    <citation type="journal article" date="2019" name="Int. J. Syst. Evol. Microbiol.">
        <title>The Global Catalogue of Microorganisms (GCM) 10K type strain sequencing project: providing services to taxonomists for standard genome sequencing and annotation.</title>
        <authorList>
            <consortium name="The Broad Institute Genomics Platform"/>
            <consortium name="The Broad Institute Genome Sequencing Center for Infectious Disease"/>
            <person name="Wu L."/>
            <person name="Ma J."/>
        </authorList>
    </citation>
    <scope>NUCLEOTIDE SEQUENCE [LARGE SCALE GENOMIC DNA]</scope>
    <source>
        <strain evidence="2">NBRC 113072</strain>
    </source>
</reference>
<dbReference type="Gene3D" id="3.30.530.20">
    <property type="match status" value="1"/>
</dbReference>
<evidence type="ECO:0008006" key="3">
    <source>
        <dbReference type="Google" id="ProtNLM"/>
    </source>
</evidence>
<gene>
    <name evidence="1" type="ORF">GCM10025883_18310</name>
</gene>
<protein>
    <recommendedName>
        <fullName evidence="3">Polyketide cyclase / dehydrase and lipid transport</fullName>
    </recommendedName>
</protein>